<protein>
    <submittedName>
        <fullName evidence="4">Patatin-like phospholipase family protein</fullName>
    </submittedName>
</protein>
<keyword evidence="2" id="KW-0442">Lipid degradation</keyword>
<keyword evidence="1 2" id="KW-0443">Lipid metabolism</keyword>
<feature type="active site" description="Proton acceptor" evidence="2">
    <location>
        <position position="198"/>
    </location>
</feature>
<evidence type="ECO:0000313" key="5">
    <source>
        <dbReference type="Proteomes" id="UP001165270"/>
    </source>
</evidence>
<dbReference type="PROSITE" id="PS51635">
    <property type="entry name" value="PNPLA"/>
    <property type="match status" value="1"/>
</dbReference>
<evidence type="ECO:0000259" key="3">
    <source>
        <dbReference type="PROSITE" id="PS51635"/>
    </source>
</evidence>
<keyword evidence="5" id="KW-1185">Reference proteome</keyword>
<dbReference type="Proteomes" id="UP001165270">
    <property type="component" value="Unassembled WGS sequence"/>
</dbReference>
<proteinExistence type="predicted"/>
<name>A0ABS9XWM8_9ACTN</name>
<feature type="active site" description="Nucleophile" evidence="2">
    <location>
        <position position="55"/>
    </location>
</feature>
<feature type="domain" description="PNPLA" evidence="3">
    <location>
        <begin position="18"/>
        <end position="213"/>
    </location>
</feature>
<organism evidence="4 5">
    <name type="scientific">Streptomyces spinosisporus</name>
    <dbReference type="NCBI Taxonomy" id="2927582"/>
    <lineage>
        <taxon>Bacteria</taxon>
        <taxon>Bacillati</taxon>
        <taxon>Actinomycetota</taxon>
        <taxon>Actinomycetes</taxon>
        <taxon>Kitasatosporales</taxon>
        <taxon>Streptomycetaceae</taxon>
        <taxon>Streptomyces</taxon>
    </lineage>
</organism>
<dbReference type="InterPro" id="IPR002641">
    <property type="entry name" value="PNPLA_dom"/>
</dbReference>
<dbReference type="Gene3D" id="3.40.1090.10">
    <property type="entry name" value="Cytosolic phospholipase A2 catalytic domain"/>
    <property type="match status" value="1"/>
</dbReference>
<reference evidence="4" key="1">
    <citation type="submission" date="2022-03" db="EMBL/GenBank/DDBJ databases">
        <title>Streptomyces 7R015 and 7R016 isolated from Barleria lupulina in Thailand.</title>
        <authorList>
            <person name="Kanchanasin P."/>
            <person name="Phongsopitanun W."/>
            <person name="Tanasupawat S."/>
        </authorList>
    </citation>
    <scope>NUCLEOTIDE SEQUENCE</scope>
    <source>
        <strain evidence="4">7R016</strain>
    </source>
</reference>
<feature type="short sequence motif" description="DGA/G" evidence="2">
    <location>
        <begin position="198"/>
        <end position="200"/>
    </location>
</feature>
<evidence type="ECO:0000256" key="2">
    <source>
        <dbReference type="PROSITE-ProRule" id="PRU01161"/>
    </source>
</evidence>
<dbReference type="InterPro" id="IPR016035">
    <property type="entry name" value="Acyl_Trfase/lysoPLipase"/>
</dbReference>
<gene>
    <name evidence="4" type="ORF">MQN93_42975</name>
</gene>
<dbReference type="Pfam" id="PF01734">
    <property type="entry name" value="Patatin"/>
    <property type="match status" value="1"/>
</dbReference>
<dbReference type="SUPFAM" id="SSF52151">
    <property type="entry name" value="FabD/lysophospholipase-like"/>
    <property type="match status" value="1"/>
</dbReference>
<dbReference type="EMBL" id="JALDAX010000037">
    <property type="protein sequence ID" value="MCI3246466.1"/>
    <property type="molecule type" value="Genomic_DNA"/>
</dbReference>
<sequence length="301" mass="31182">MNEARQHPDLRPAPVNALVLGGGGPAGVSWMSAFLDGLASLGLSVNGFDVVMGTSAGAVAGAWLTMQPQSLPLVPERMRERAITHLDAVRDGKVDKSLMQRALNRSAQGRESTLEIAQAAVAAISPVSAGEAESAWRAALPAGAWPRQFKVTAVNAHTGLATVWSARDGIPLAVAVASSTAAPGVAPPVHVAGSVWVDGGVRSTTNADMLAESAGNDDQERAGYATGSGKVVILAPRPTNNLALEEKLLGERGHRVRVITAEPFYKTPADLLDPRVIDMAAATGSSQARDLAAELKAWLSP</sequence>
<feature type="short sequence motif" description="GXSXG" evidence="2">
    <location>
        <begin position="53"/>
        <end position="57"/>
    </location>
</feature>
<evidence type="ECO:0000313" key="4">
    <source>
        <dbReference type="EMBL" id="MCI3246466.1"/>
    </source>
</evidence>
<evidence type="ECO:0000256" key="1">
    <source>
        <dbReference type="ARBA" id="ARBA00023098"/>
    </source>
</evidence>
<accession>A0ABS9XWM8</accession>
<comment type="caution">
    <text evidence="4">The sequence shown here is derived from an EMBL/GenBank/DDBJ whole genome shotgun (WGS) entry which is preliminary data.</text>
</comment>
<dbReference type="RefSeq" id="WP_242713798.1">
    <property type="nucleotide sequence ID" value="NZ_JALDAX010000037.1"/>
</dbReference>
<feature type="short sequence motif" description="GXGXXG" evidence="2">
    <location>
        <begin position="22"/>
        <end position="27"/>
    </location>
</feature>
<keyword evidence="2" id="KW-0378">Hydrolase</keyword>